<dbReference type="InterPro" id="IPR013783">
    <property type="entry name" value="Ig-like_fold"/>
</dbReference>
<keyword evidence="2" id="KW-1185">Reference proteome</keyword>
<protein>
    <submittedName>
        <fullName evidence="1">Uncharacterized protein</fullName>
    </submittedName>
</protein>
<dbReference type="AlphaFoldDB" id="A0A839EWL0"/>
<comment type="caution">
    <text evidence="1">The sequence shown here is derived from an EMBL/GenBank/DDBJ whole genome shotgun (WGS) entry which is preliminary data.</text>
</comment>
<accession>A0A839EWL0</accession>
<reference evidence="1 2" key="1">
    <citation type="submission" date="2020-07" db="EMBL/GenBank/DDBJ databases">
        <title>Genomic Encyclopedia of Type Strains, Phase IV (KMG-V): Genome sequencing to study the core and pangenomes of soil and plant-associated prokaryotes.</title>
        <authorList>
            <person name="Whitman W."/>
        </authorList>
    </citation>
    <scope>NUCLEOTIDE SEQUENCE [LARGE SCALE GENOMIC DNA]</scope>
    <source>
        <strain evidence="1 2">RH2WT43</strain>
    </source>
</reference>
<proteinExistence type="predicted"/>
<sequence length="418" mass="43718">MALRSTKDRVALLKIESTYGTDASPGAAQAILLMNSTINPLADKLERQTDRPFFGGDPFVLINKRIELEAECDLIGNATAGTAAPLGALYRACCHSETLVAAELSAPGTLTPTTNTTGGTLAAATYYYKLTAINAIGETIASAEASQATTGATSTVGLSWSAVVGATGYKLYRSTSSGAETYLTTLGAVTSYTDTGAISPGTQPPPSVNTTVGAIYRPISTSFASATVYFYQAGVLYKMTGVRGYIDFDQSINNYSKGKVKLTGLLTAPTDGEAPGGIDFSAFQTPAAIQTETWEVICGGVNVCAKALTLNQNATIGLQECSESREVAVSDRKPTGTLRVLKDSALATWDPFALADQQQVVTLISRVTKASGLNVEIPIRAQLEYPKPADVDGFAGYEINFTAVPSGSGGDEYALIVR</sequence>
<dbReference type="EMBL" id="JACGXL010000001">
    <property type="protein sequence ID" value="MBA8886162.1"/>
    <property type="molecule type" value="Genomic_DNA"/>
</dbReference>
<dbReference type="Proteomes" id="UP000550401">
    <property type="component" value="Unassembled WGS sequence"/>
</dbReference>
<evidence type="ECO:0000313" key="1">
    <source>
        <dbReference type="EMBL" id="MBA8886162.1"/>
    </source>
</evidence>
<organism evidence="1 2">
    <name type="scientific">Dokdonella fugitiva</name>
    <dbReference type="NCBI Taxonomy" id="328517"/>
    <lineage>
        <taxon>Bacteria</taxon>
        <taxon>Pseudomonadati</taxon>
        <taxon>Pseudomonadota</taxon>
        <taxon>Gammaproteobacteria</taxon>
        <taxon>Lysobacterales</taxon>
        <taxon>Rhodanobacteraceae</taxon>
        <taxon>Dokdonella</taxon>
    </lineage>
</organism>
<dbReference type="RefSeq" id="WP_182529267.1">
    <property type="nucleotide sequence ID" value="NZ_JACGXL010000001.1"/>
</dbReference>
<evidence type="ECO:0000313" key="2">
    <source>
        <dbReference type="Proteomes" id="UP000550401"/>
    </source>
</evidence>
<name>A0A839EWL0_9GAMM</name>
<gene>
    <name evidence="1" type="ORF">FHW12_000353</name>
</gene>
<dbReference type="Gene3D" id="2.60.40.10">
    <property type="entry name" value="Immunoglobulins"/>
    <property type="match status" value="1"/>
</dbReference>